<sequence length="67" mass="7981">MNNMYCICGDTDSMTLVICGNPSAEEGYRQKYKYVIKDQKFFDEKYPHFFDQYKQLLDVNYEAEETA</sequence>
<organism evidence="1 2">
    <name type="scientific">Streblomastix strix</name>
    <dbReference type="NCBI Taxonomy" id="222440"/>
    <lineage>
        <taxon>Eukaryota</taxon>
        <taxon>Metamonada</taxon>
        <taxon>Preaxostyla</taxon>
        <taxon>Oxymonadida</taxon>
        <taxon>Streblomastigidae</taxon>
        <taxon>Streblomastix</taxon>
    </lineage>
</organism>
<gene>
    <name evidence="1" type="ORF">EZS28_009038</name>
</gene>
<evidence type="ECO:0000313" key="1">
    <source>
        <dbReference type="EMBL" id="KAA6395436.1"/>
    </source>
</evidence>
<accession>A0A5J4WLD1</accession>
<dbReference type="OrthoDB" id="6600300at2759"/>
<evidence type="ECO:0000313" key="2">
    <source>
        <dbReference type="Proteomes" id="UP000324800"/>
    </source>
</evidence>
<reference evidence="1 2" key="1">
    <citation type="submission" date="2019-03" db="EMBL/GenBank/DDBJ databases">
        <title>Single cell metagenomics reveals metabolic interactions within the superorganism composed of flagellate Streblomastix strix and complex community of Bacteroidetes bacteria on its surface.</title>
        <authorList>
            <person name="Treitli S.C."/>
            <person name="Kolisko M."/>
            <person name="Husnik F."/>
            <person name="Keeling P."/>
            <person name="Hampl V."/>
        </authorList>
    </citation>
    <scope>NUCLEOTIDE SEQUENCE [LARGE SCALE GENOMIC DNA]</scope>
    <source>
        <strain evidence="1">ST1C</strain>
    </source>
</reference>
<name>A0A5J4WLD1_9EUKA</name>
<dbReference type="EMBL" id="SNRW01001685">
    <property type="protein sequence ID" value="KAA6395436.1"/>
    <property type="molecule type" value="Genomic_DNA"/>
</dbReference>
<dbReference type="Proteomes" id="UP000324800">
    <property type="component" value="Unassembled WGS sequence"/>
</dbReference>
<proteinExistence type="predicted"/>
<dbReference type="AlphaFoldDB" id="A0A5J4WLD1"/>
<comment type="caution">
    <text evidence="1">The sequence shown here is derived from an EMBL/GenBank/DDBJ whole genome shotgun (WGS) entry which is preliminary data.</text>
</comment>
<protein>
    <submittedName>
        <fullName evidence="1">Uncharacterized protein</fullName>
    </submittedName>
</protein>